<feature type="binding site" evidence="3">
    <location>
        <position position="85"/>
    </location>
    <ligand>
        <name>biotin</name>
        <dbReference type="ChEBI" id="CHEBI:57586"/>
    </ligand>
</feature>
<dbReference type="Pfam" id="PF02237">
    <property type="entry name" value="BPL_C"/>
    <property type="match status" value="1"/>
</dbReference>
<dbReference type="InterPro" id="IPR004408">
    <property type="entry name" value="Biotin_CoA_COase_ligase"/>
</dbReference>
<dbReference type="GO" id="GO:0006355">
    <property type="term" value="P:regulation of DNA-templated transcription"/>
    <property type="evidence" value="ECO:0007669"/>
    <property type="project" value="UniProtKB-UniRule"/>
</dbReference>
<dbReference type="CDD" id="cd16442">
    <property type="entry name" value="BPL"/>
    <property type="match status" value="1"/>
</dbReference>
<dbReference type="SUPFAM" id="SSF55681">
    <property type="entry name" value="Class II aaRS and biotin synthetases"/>
    <property type="match status" value="1"/>
</dbReference>
<dbReference type="Gene3D" id="2.30.30.100">
    <property type="match status" value="1"/>
</dbReference>
<dbReference type="GO" id="GO:0005737">
    <property type="term" value="C:cytoplasm"/>
    <property type="evidence" value="ECO:0007669"/>
    <property type="project" value="TreeGrafter"/>
</dbReference>
<proteinExistence type="inferred from homology"/>
<organism evidence="5 6">
    <name type="scientific">Paenibacillus odorifer</name>
    <dbReference type="NCBI Taxonomy" id="189426"/>
    <lineage>
        <taxon>Bacteria</taxon>
        <taxon>Bacillati</taxon>
        <taxon>Bacillota</taxon>
        <taxon>Bacilli</taxon>
        <taxon>Bacillales</taxon>
        <taxon>Paenibacillaceae</taxon>
        <taxon>Paenibacillus</taxon>
    </lineage>
</organism>
<evidence type="ECO:0000256" key="1">
    <source>
        <dbReference type="ARBA" id="ARBA00022598"/>
    </source>
</evidence>
<protein>
    <recommendedName>
        <fullName evidence="3">Bifunctional ligase/repressor BirA</fullName>
    </recommendedName>
    <alternativeName>
        <fullName evidence="3">Biotin--[acetyl-CoA-carboxylase] ligase</fullName>
        <ecNumber evidence="3">6.3.4.15</ecNumber>
    </alternativeName>
    <alternativeName>
        <fullName evidence="3">Biotin--protein ligase</fullName>
    </alternativeName>
    <alternativeName>
        <fullName evidence="3">Biotin-[acetyl-CoA carboxylase] synthetase</fullName>
    </alternativeName>
</protein>
<dbReference type="GO" id="GO:0004077">
    <property type="term" value="F:biotin--[biotin carboxyl-carrier protein] ligase activity"/>
    <property type="evidence" value="ECO:0007669"/>
    <property type="project" value="UniProtKB-UniRule"/>
</dbReference>
<comment type="caution">
    <text evidence="3">Lacks conserved residue(s) required for the propagation of feature annotation.</text>
</comment>
<dbReference type="PROSITE" id="PS51733">
    <property type="entry name" value="BPL_LPL_CATALYTIC"/>
    <property type="match status" value="1"/>
</dbReference>
<keyword evidence="2 3" id="KW-0092">Biotin</keyword>
<evidence type="ECO:0000259" key="4">
    <source>
        <dbReference type="PROSITE" id="PS51733"/>
    </source>
</evidence>
<dbReference type="PANTHER" id="PTHR12835:SF5">
    <property type="entry name" value="BIOTIN--PROTEIN LIGASE"/>
    <property type="match status" value="1"/>
</dbReference>
<dbReference type="InterPro" id="IPR003142">
    <property type="entry name" value="BPL_C"/>
</dbReference>
<comment type="catalytic activity">
    <reaction evidence="3">
        <text>biotin + L-lysyl-[protein] + ATP = N(6)-biotinyl-L-lysyl-[protein] + AMP + diphosphate + H(+)</text>
        <dbReference type="Rhea" id="RHEA:11756"/>
        <dbReference type="Rhea" id="RHEA-COMP:9752"/>
        <dbReference type="Rhea" id="RHEA-COMP:10505"/>
        <dbReference type="ChEBI" id="CHEBI:15378"/>
        <dbReference type="ChEBI" id="CHEBI:29969"/>
        <dbReference type="ChEBI" id="CHEBI:30616"/>
        <dbReference type="ChEBI" id="CHEBI:33019"/>
        <dbReference type="ChEBI" id="CHEBI:57586"/>
        <dbReference type="ChEBI" id="CHEBI:83144"/>
        <dbReference type="ChEBI" id="CHEBI:456215"/>
        <dbReference type="EC" id="6.3.4.15"/>
    </reaction>
</comment>
<dbReference type="EMBL" id="CP021965">
    <property type="protein sequence ID" value="AWV34756.1"/>
    <property type="molecule type" value="Genomic_DNA"/>
</dbReference>
<keyword evidence="1 3" id="KW-0436">Ligase</keyword>
<sequence length="294" mass="32202">MDSCKRSLQVIYLTINNYCCLKQKGWMDMSVDKALSLTELKRETSASNWVGDIQLLETVVSTQEEAKFLAENGAPEGTTVIAEEQTGARGRMGRKWFSPRGKGIWMSIVLRPQLPLSETPQLTLLAGVAVCKAIRRVTGVDAGIKWPNDLLAGGRKICGILLESSLREGELHYCIAGIGISANLTEEDYPGHLQEVATSLRIERGGAPVDRSELVKAVLDELEMHYNLYMKQGFKPIKELWESMSVTLGRQIALNSPQGRSEGVVVGLDEIGGLLLKNSLGEISNVCSGEIELL</sequence>
<keyword evidence="3" id="KW-0238">DNA-binding</keyword>
<dbReference type="GO" id="GO:0005524">
    <property type="term" value="F:ATP binding"/>
    <property type="evidence" value="ECO:0007669"/>
    <property type="project" value="UniProtKB-UniRule"/>
</dbReference>
<evidence type="ECO:0000313" key="5">
    <source>
        <dbReference type="EMBL" id="AWV34756.1"/>
    </source>
</evidence>
<dbReference type="Gene3D" id="3.30.930.10">
    <property type="entry name" value="Bira Bifunctional Protein, Domain 2"/>
    <property type="match status" value="1"/>
</dbReference>
<feature type="DNA-binding region" description="H-T-H motif" evidence="3">
    <location>
        <begin position="17"/>
        <end position="36"/>
    </location>
</feature>
<dbReference type="InterPro" id="IPR004143">
    <property type="entry name" value="BPL_LPL_catalytic"/>
</dbReference>
<accession>A0AAD0P4H3</accession>
<dbReference type="HAMAP" id="MF_00978">
    <property type="entry name" value="Bifunct_BirA"/>
    <property type="match status" value="1"/>
</dbReference>
<feature type="binding site" evidence="3">
    <location>
        <begin position="89"/>
        <end position="91"/>
    </location>
    <ligand>
        <name>biotin</name>
        <dbReference type="ChEBI" id="CHEBI:57586"/>
    </ligand>
</feature>
<dbReference type="InterPro" id="IPR030855">
    <property type="entry name" value="Bifunct_BirA"/>
</dbReference>
<evidence type="ECO:0000256" key="2">
    <source>
        <dbReference type="ARBA" id="ARBA00023267"/>
    </source>
</evidence>
<feature type="binding site" evidence="3">
    <location>
        <position position="156"/>
    </location>
    <ligand>
        <name>biotin</name>
        <dbReference type="ChEBI" id="CHEBI:57586"/>
    </ligand>
</feature>
<keyword evidence="3" id="KW-0067">ATP-binding</keyword>
<evidence type="ECO:0000313" key="6">
    <source>
        <dbReference type="Proteomes" id="UP000249163"/>
    </source>
</evidence>
<dbReference type="PANTHER" id="PTHR12835">
    <property type="entry name" value="BIOTIN PROTEIN LIGASE"/>
    <property type="match status" value="1"/>
</dbReference>
<keyword evidence="3" id="KW-0804">Transcription</keyword>
<name>A0AAD0P4H3_9BACL</name>
<dbReference type="Proteomes" id="UP000249163">
    <property type="component" value="Chromosome"/>
</dbReference>
<dbReference type="NCBIfam" id="TIGR00121">
    <property type="entry name" value="birA_ligase"/>
    <property type="match status" value="1"/>
</dbReference>
<dbReference type="GO" id="GO:0016740">
    <property type="term" value="F:transferase activity"/>
    <property type="evidence" value="ECO:0007669"/>
    <property type="project" value="UniProtKB-ARBA"/>
</dbReference>
<comment type="function">
    <text evidence="3">Acts both as a biotin--[acetyl-CoA-carboxylase] ligase and a repressor.</text>
</comment>
<reference evidence="5 6" key="1">
    <citation type="submission" date="2017-06" db="EMBL/GenBank/DDBJ databases">
        <title>Complete genome sequence of Paenibacillus odorifer CBA7130.</title>
        <authorList>
            <person name="Nam Y.-D."/>
            <person name="Kang J."/>
            <person name="Chung W.-H."/>
        </authorList>
    </citation>
    <scope>NUCLEOTIDE SEQUENCE [LARGE SCALE GENOMIC DNA]</scope>
    <source>
        <strain evidence="5 6">CBA7130</strain>
    </source>
</reference>
<gene>
    <name evidence="3" type="primary">birA</name>
    <name evidence="5" type="ORF">CD191_20195</name>
</gene>
<dbReference type="GO" id="GO:0009249">
    <property type="term" value="P:protein lipoylation"/>
    <property type="evidence" value="ECO:0007669"/>
    <property type="project" value="UniProtKB-ARBA"/>
</dbReference>
<dbReference type="Pfam" id="PF03099">
    <property type="entry name" value="BPL_LplA_LipB"/>
    <property type="match status" value="1"/>
</dbReference>
<keyword evidence="3" id="KW-0678">Repressor</keyword>
<feature type="domain" description="BPL/LPL catalytic" evidence="4">
    <location>
        <begin position="42"/>
        <end position="230"/>
    </location>
</feature>
<dbReference type="InterPro" id="IPR045864">
    <property type="entry name" value="aa-tRNA-synth_II/BPL/LPL"/>
</dbReference>
<keyword evidence="3" id="KW-0547">Nucleotide-binding</keyword>
<dbReference type="EC" id="6.3.4.15" evidence="3"/>
<keyword evidence="3" id="KW-0805">Transcription regulation</keyword>
<comment type="similarity">
    <text evidence="3">Belongs to the biotin--protein ligase family.</text>
</comment>
<evidence type="ECO:0000256" key="3">
    <source>
        <dbReference type="HAMAP-Rule" id="MF_00978"/>
    </source>
</evidence>
<dbReference type="AlphaFoldDB" id="A0AAD0P4H3"/>
<dbReference type="GO" id="GO:0003677">
    <property type="term" value="F:DNA binding"/>
    <property type="evidence" value="ECO:0007669"/>
    <property type="project" value="UniProtKB-UniRule"/>
</dbReference>